<protein>
    <submittedName>
        <fullName evidence="1">Uncharacterized protein</fullName>
    </submittedName>
</protein>
<dbReference type="AlphaFoldDB" id="A0A1W1CPY6"/>
<organism evidence="1">
    <name type="scientific">hydrothermal vent metagenome</name>
    <dbReference type="NCBI Taxonomy" id="652676"/>
    <lineage>
        <taxon>unclassified sequences</taxon>
        <taxon>metagenomes</taxon>
        <taxon>ecological metagenomes</taxon>
    </lineage>
</organism>
<dbReference type="SUPFAM" id="SSF109709">
    <property type="entry name" value="KorB DNA-binding domain-like"/>
    <property type="match status" value="1"/>
</dbReference>
<name>A0A1W1CPY6_9ZZZZ</name>
<dbReference type="EMBL" id="FPHK01000111">
    <property type="protein sequence ID" value="SFV67824.1"/>
    <property type="molecule type" value="Genomic_DNA"/>
</dbReference>
<reference evidence="1" key="1">
    <citation type="submission" date="2016-10" db="EMBL/GenBank/DDBJ databases">
        <authorList>
            <person name="de Groot N.N."/>
        </authorList>
    </citation>
    <scope>NUCLEOTIDE SEQUENCE</scope>
</reference>
<evidence type="ECO:0000313" key="1">
    <source>
        <dbReference type="EMBL" id="SFV67824.1"/>
    </source>
</evidence>
<sequence>MTTENMQRKNLSVYDETLAIIDYIAVSIEKTPEEVIKFLNRIKNFRNGVLKQGIEDDEKQIYYKIEGILQDIGNITVSALLNRVRQTNVHELLKTELSKGSITFIVAQILNKLYQDTQDENLLQQAIQEVIKNNYSKRETQKYINDLLNKNGYIKTDELLEYKNKLKKISRAKIDKLDDEQKQQFQMLLDEMIKIIS</sequence>
<accession>A0A1W1CPY6</accession>
<proteinExistence type="predicted"/>
<dbReference type="Gene3D" id="1.10.10.2830">
    <property type="match status" value="1"/>
</dbReference>
<gene>
    <name evidence="1" type="ORF">MNB_SM-6-236</name>
</gene>